<dbReference type="EMBL" id="JANIIK010000046">
    <property type="protein sequence ID" value="KAJ3603049.1"/>
    <property type="molecule type" value="Genomic_DNA"/>
</dbReference>
<organism evidence="1 2">
    <name type="scientific">Muraenolepis orangiensis</name>
    <name type="common">Patagonian moray cod</name>
    <dbReference type="NCBI Taxonomy" id="630683"/>
    <lineage>
        <taxon>Eukaryota</taxon>
        <taxon>Metazoa</taxon>
        <taxon>Chordata</taxon>
        <taxon>Craniata</taxon>
        <taxon>Vertebrata</taxon>
        <taxon>Euteleostomi</taxon>
        <taxon>Actinopterygii</taxon>
        <taxon>Neopterygii</taxon>
        <taxon>Teleostei</taxon>
        <taxon>Neoteleostei</taxon>
        <taxon>Acanthomorphata</taxon>
        <taxon>Zeiogadaria</taxon>
        <taxon>Gadariae</taxon>
        <taxon>Gadiformes</taxon>
        <taxon>Muraenolepidoidei</taxon>
        <taxon>Muraenolepididae</taxon>
        <taxon>Muraenolepis</taxon>
    </lineage>
</organism>
<sequence length="108" mass="11706">MGEYILLGASASIRQAFPLVTTGHTYLALGSRPAGLRDLKISRGRVAAEQALGRMKWRASSRSAEHADGSTGASEMHVKNTHMAGARGQETVLYVLRVYSENPALYEM</sequence>
<proteinExistence type="predicted"/>
<gene>
    <name evidence="1" type="ORF">NHX12_030793</name>
</gene>
<evidence type="ECO:0000313" key="2">
    <source>
        <dbReference type="Proteomes" id="UP001148018"/>
    </source>
</evidence>
<dbReference type="AlphaFoldDB" id="A0A9Q0E8W9"/>
<protein>
    <submittedName>
        <fullName evidence="1">Uncharacterized protein</fullName>
    </submittedName>
</protein>
<dbReference type="Proteomes" id="UP001148018">
    <property type="component" value="Unassembled WGS sequence"/>
</dbReference>
<reference evidence="1" key="1">
    <citation type="submission" date="2022-07" db="EMBL/GenBank/DDBJ databases">
        <title>Chromosome-level genome of Muraenolepis orangiensis.</title>
        <authorList>
            <person name="Kim J."/>
        </authorList>
    </citation>
    <scope>NUCLEOTIDE SEQUENCE</scope>
    <source>
        <strain evidence="1">KU_S4_2022</strain>
        <tissue evidence="1">Muscle</tissue>
    </source>
</reference>
<accession>A0A9Q0E8W9</accession>
<keyword evidence="2" id="KW-1185">Reference proteome</keyword>
<name>A0A9Q0E8W9_9TELE</name>
<evidence type="ECO:0000313" key="1">
    <source>
        <dbReference type="EMBL" id="KAJ3603049.1"/>
    </source>
</evidence>
<comment type="caution">
    <text evidence="1">The sequence shown here is derived from an EMBL/GenBank/DDBJ whole genome shotgun (WGS) entry which is preliminary data.</text>
</comment>